<feature type="transmembrane region" description="Helical" evidence="1">
    <location>
        <begin position="29"/>
        <end position="46"/>
    </location>
</feature>
<evidence type="ECO:0000313" key="2">
    <source>
        <dbReference type="EMBL" id="KAE9620857.1"/>
    </source>
</evidence>
<name>A0A6A4R472_LUPAL</name>
<comment type="caution">
    <text evidence="2">The sequence shown here is derived from an EMBL/GenBank/DDBJ whole genome shotgun (WGS) entry which is preliminary data.</text>
</comment>
<keyword evidence="3" id="KW-1185">Reference proteome</keyword>
<keyword evidence="1" id="KW-0812">Transmembrane</keyword>
<keyword evidence="1" id="KW-1133">Transmembrane helix</keyword>
<gene>
    <name evidence="2" type="ORF">Lalb_Chr01g0007481</name>
</gene>
<reference evidence="3" key="1">
    <citation type="journal article" date="2020" name="Nat. Commun.">
        <title>Genome sequence of the cluster root forming white lupin.</title>
        <authorList>
            <person name="Hufnagel B."/>
            <person name="Marques A."/>
            <person name="Soriano A."/>
            <person name="Marques L."/>
            <person name="Divol F."/>
            <person name="Doumas P."/>
            <person name="Sallet E."/>
            <person name="Mancinotti D."/>
            <person name="Carrere S."/>
            <person name="Marande W."/>
            <person name="Arribat S."/>
            <person name="Keller J."/>
            <person name="Huneau C."/>
            <person name="Blein T."/>
            <person name="Aime D."/>
            <person name="Laguerre M."/>
            <person name="Taylor J."/>
            <person name="Schubert V."/>
            <person name="Nelson M."/>
            <person name="Geu-Flores F."/>
            <person name="Crespi M."/>
            <person name="Gallardo-Guerrero K."/>
            <person name="Delaux P.-M."/>
            <person name="Salse J."/>
            <person name="Berges H."/>
            <person name="Guyot R."/>
            <person name="Gouzy J."/>
            <person name="Peret B."/>
        </authorList>
    </citation>
    <scope>NUCLEOTIDE SEQUENCE [LARGE SCALE GENOMIC DNA]</scope>
    <source>
        <strain evidence="3">cv. Amiga</strain>
    </source>
</reference>
<organism evidence="2 3">
    <name type="scientific">Lupinus albus</name>
    <name type="common">White lupine</name>
    <name type="synonym">Lupinus termis</name>
    <dbReference type="NCBI Taxonomy" id="3870"/>
    <lineage>
        <taxon>Eukaryota</taxon>
        <taxon>Viridiplantae</taxon>
        <taxon>Streptophyta</taxon>
        <taxon>Embryophyta</taxon>
        <taxon>Tracheophyta</taxon>
        <taxon>Spermatophyta</taxon>
        <taxon>Magnoliopsida</taxon>
        <taxon>eudicotyledons</taxon>
        <taxon>Gunneridae</taxon>
        <taxon>Pentapetalae</taxon>
        <taxon>rosids</taxon>
        <taxon>fabids</taxon>
        <taxon>Fabales</taxon>
        <taxon>Fabaceae</taxon>
        <taxon>Papilionoideae</taxon>
        <taxon>50 kb inversion clade</taxon>
        <taxon>genistoids sensu lato</taxon>
        <taxon>core genistoids</taxon>
        <taxon>Genisteae</taxon>
        <taxon>Lupinus</taxon>
    </lineage>
</organism>
<accession>A0A6A4R472</accession>
<evidence type="ECO:0000313" key="3">
    <source>
        <dbReference type="Proteomes" id="UP000447434"/>
    </source>
</evidence>
<evidence type="ECO:0000256" key="1">
    <source>
        <dbReference type="SAM" id="Phobius"/>
    </source>
</evidence>
<dbReference type="AlphaFoldDB" id="A0A6A4R472"/>
<sequence length="48" mass="5598">MEAGKSKHVKQEANIDTGRWRSEEFRKSIVKKIIVPAFIIGLMWLLEL</sequence>
<keyword evidence="1" id="KW-0472">Membrane</keyword>
<protein>
    <submittedName>
        <fullName evidence="2">Uncharacterized protein</fullName>
    </submittedName>
</protein>
<dbReference type="EMBL" id="WOCE01000001">
    <property type="protein sequence ID" value="KAE9620857.1"/>
    <property type="molecule type" value="Genomic_DNA"/>
</dbReference>
<proteinExistence type="predicted"/>
<dbReference type="Proteomes" id="UP000447434">
    <property type="component" value="Chromosome 1"/>
</dbReference>